<feature type="chain" id="PRO_5002913880" description="Outer membrane protein beta-barrel domain-containing protein" evidence="1">
    <location>
        <begin position="24"/>
        <end position="931"/>
    </location>
</feature>
<keyword evidence="1" id="KW-0732">Signal</keyword>
<dbReference type="AlphaFoldDB" id="C2FSD1"/>
<accession>C2FSD1</accession>
<organism evidence="3 4">
    <name type="scientific">Sphingobacterium spiritivorum ATCC 33300</name>
    <dbReference type="NCBI Taxonomy" id="525372"/>
    <lineage>
        <taxon>Bacteria</taxon>
        <taxon>Pseudomonadati</taxon>
        <taxon>Bacteroidota</taxon>
        <taxon>Sphingobacteriia</taxon>
        <taxon>Sphingobacteriales</taxon>
        <taxon>Sphingobacteriaceae</taxon>
        <taxon>Sphingobacterium</taxon>
    </lineage>
</organism>
<evidence type="ECO:0000259" key="2">
    <source>
        <dbReference type="Pfam" id="PF14905"/>
    </source>
</evidence>
<proteinExistence type="predicted"/>
<sequence length="931" mass="103879">MKILQKYSVFFIVFCMAATSALAQTGKSVQGFLRDSKSRVVAGASVTLISDKDSVGTSSSMSGMYSFSNVKGEKFKIKVSSIGYETFEKEFAFQAGQNSLSIPSFELMPTSTMLEEVVVDGVPTVVVKSDTLEYTTRDLKLRDGALVEDALKKLEGVEVDKNGTVTAQGEQIKRIRINGKDFFGGDVKTATQNLPADIIEKIQIIDDYGDVANLTGNKTGDAEKILNIQIDPAKNKGYTTTLRLGYGTEDRYQATGMILAMKEGMQISALGNLNNINAPLFDFNTQGGGARRRQGGGGARGGGGMFGGANGITNTGSFGLNYRQDYNDKVTVYGSYSYGHDDNDVISSSLNKFLYPDSTLDKNTESTTNTIGNTHRFEANLEWKPSAKDFIKISPQLGYGKTTTDTYSHNENLLNGVLYNTESNNSYSSSRSPNVGISALYNRRLNDMGRNIFFNMNINSSGTKQDQDRIIETLVGDPNNSTITMDSIYRRTLAELDNKSWNGGASVSYIEPLSQFGKLEVSYDYNVNTYDNNRNQKAYNIDGSVLDDDNFNFERMYDYSFSTHRVGANFSYNNDKIKYAIGASVQPSILDGDAIVDGNKINIHRNGFNFIPIARFEYKFNRQKNLQINYSGNSNEPSITQIQPFTDNSNPTNVVTGNPDLAAEFRHNLRFRFNSSDFQKGKTFFVMLNGTLTQDKIVSNNFRRTDPKFGIVQEVNYLNEDGAFSLNGFYHYGRSFKSKTYSINFMGGLTYNNNPSYTDGKLNLAKNWALNQGVMFRYNPSENLEINPGFRYSWNHTNNTLNNTTVVMQSYAPTLIGSVNISPSVIFGADLSKTFYQGNAYNENPFVINTYVEKKFMKQNRGTLRLQAFDLLNEQTNISRTFSDIQISDSRTNRLGRYFMMMFTYKFSKFAGGVGPQEENRFPGGGRPPRM</sequence>
<protein>
    <recommendedName>
        <fullName evidence="2">Outer membrane protein beta-barrel domain-containing protein</fullName>
    </recommendedName>
</protein>
<dbReference type="InterPro" id="IPR041700">
    <property type="entry name" value="OMP_b-brl_3"/>
</dbReference>
<dbReference type="SUPFAM" id="SSF56935">
    <property type="entry name" value="Porins"/>
    <property type="match status" value="1"/>
</dbReference>
<dbReference type="Proteomes" id="UP000006241">
    <property type="component" value="Unassembled WGS sequence"/>
</dbReference>
<dbReference type="Pfam" id="PF14905">
    <property type="entry name" value="OMP_b-brl_3"/>
    <property type="match status" value="1"/>
</dbReference>
<dbReference type="HOGENOM" id="CLU_012729_0_1_10"/>
<name>C2FSD1_SPHSI</name>
<evidence type="ECO:0000313" key="3">
    <source>
        <dbReference type="EMBL" id="EEI94251.1"/>
    </source>
</evidence>
<feature type="domain" description="Outer membrane protein beta-barrel" evidence="2">
    <location>
        <begin position="445"/>
        <end position="905"/>
    </location>
</feature>
<dbReference type="Gene3D" id="2.60.40.1120">
    <property type="entry name" value="Carboxypeptidase-like, regulatory domain"/>
    <property type="match status" value="1"/>
</dbReference>
<dbReference type="InterPro" id="IPR008969">
    <property type="entry name" value="CarboxyPept-like_regulatory"/>
</dbReference>
<dbReference type="SUPFAM" id="SSF49464">
    <property type="entry name" value="Carboxypeptidase regulatory domain-like"/>
    <property type="match status" value="1"/>
</dbReference>
<reference evidence="3 4" key="1">
    <citation type="submission" date="2009-01" db="EMBL/GenBank/DDBJ databases">
        <authorList>
            <person name="Qin X."/>
            <person name="Bachman B."/>
            <person name="Battles P."/>
            <person name="Bell A."/>
            <person name="Bess C."/>
            <person name="Bickham C."/>
            <person name="Chaboub L."/>
            <person name="Chen D."/>
            <person name="Coyle M."/>
            <person name="Deiros D.R."/>
            <person name="Dinh H."/>
            <person name="Forbes L."/>
            <person name="Fowler G."/>
            <person name="Francisco L."/>
            <person name="Fu Q."/>
            <person name="Gubbala S."/>
            <person name="Hale W."/>
            <person name="Han Y."/>
            <person name="Hemphill L."/>
            <person name="Highlander S.K."/>
            <person name="Hirani K."/>
            <person name="Hogues M."/>
            <person name="Jackson L."/>
            <person name="Jakkamsetti A."/>
            <person name="Javaid M."/>
            <person name="Jiang H."/>
            <person name="Korchina V."/>
            <person name="Kovar C."/>
            <person name="Lara F."/>
            <person name="Lee S."/>
            <person name="Mata R."/>
            <person name="Mathew T."/>
            <person name="Moen C."/>
            <person name="Morales K."/>
            <person name="Munidasa M."/>
            <person name="Nazareth L."/>
            <person name="Ngo R."/>
            <person name="Nguyen L."/>
            <person name="Okwuonu G."/>
            <person name="Ongeri F."/>
            <person name="Patil S."/>
            <person name="Petrosino J."/>
            <person name="Pham C."/>
            <person name="Pham P."/>
            <person name="Pu L.-L."/>
            <person name="Puazo M."/>
            <person name="Raj R."/>
            <person name="Reid J."/>
            <person name="Rouhana J."/>
            <person name="Saada N."/>
            <person name="Shang Y."/>
            <person name="Simmons D."/>
            <person name="Thornton R."/>
            <person name="Warren J."/>
            <person name="Weissenberger G."/>
            <person name="Zhang J."/>
            <person name="Zhang L."/>
            <person name="Zhou C."/>
            <person name="Zhu D."/>
            <person name="Muzny D."/>
            <person name="Worley K."/>
            <person name="Gibbs R."/>
        </authorList>
    </citation>
    <scope>NUCLEOTIDE SEQUENCE [LARGE SCALE GENOMIC DNA]</scope>
    <source>
        <strain evidence="3 4">ATCC 33300</strain>
    </source>
</reference>
<feature type="signal peptide" evidence="1">
    <location>
        <begin position="1"/>
        <end position="23"/>
    </location>
</feature>
<dbReference type="Pfam" id="PF13715">
    <property type="entry name" value="CarbopepD_reg_2"/>
    <property type="match status" value="1"/>
</dbReference>
<comment type="caution">
    <text evidence="3">The sequence shown here is derived from an EMBL/GenBank/DDBJ whole genome shotgun (WGS) entry which is preliminary data.</text>
</comment>
<evidence type="ECO:0000256" key="1">
    <source>
        <dbReference type="SAM" id="SignalP"/>
    </source>
</evidence>
<evidence type="ECO:0000313" key="4">
    <source>
        <dbReference type="Proteomes" id="UP000006241"/>
    </source>
</evidence>
<gene>
    <name evidence="3" type="ORF">HMPREF0765_0237</name>
</gene>
<dbReference type="EMBL" id="ACHB01000003">
    <property type="protein sequence ID" value="EEI94251.1"/>
    <property type="molecule type" value="Genomic_DNA"/>
</dbReference>